<keyword evidence="1" id="KW-0805">Transcription regulation</keyword>
<dbReference type="SUPFAM" id="SSF46785">
    <property type="entry name" value="Winged helix' DNA-binding domain"/>
    <property type="match status" value="1"/>
</dbReference>
<evidence type="ECO:0000256" key="1">
    <source>
        <dbReference type="ARBA" id="ARBA00023015"/>
    </source>
</evidence>
<dbReference type="PANTHER" id="PTHR43537:SF24">
    <property type="entry name" value="GLUCONATE OPERON TRANSCRIPTIONAL REPRESSOR"/>
    <property type="match status" value="1"/>
</dbReference>
<dbReference type="InterPro" id="IPR008920">
    <property type="entry name" value="TF_FadR/GntR_C"/>
</dbReference>
<dbReference type="Proteomes" id="UP000219252">
    <property type="component" value="Unassembled WGS sequence"/>
</dbReference>
<name>A0A285U3T0_9BACL</name>
<dbReference type="InterPro" id="IPR011711">
    <property type="entry name" value="GntR_C"/>
</dbReference>
<dbReference type="InterPro" id="IPR036388">
    <property type="entry name" value="WH-like_DNA-bd_sf"/>
</dbReference>
<evidence type="ECO:0000256" key="3">
    <source>
        <dbReference type="ARBA" id="ARBA00023163"/>
    </source>
</evidence>
<sequence length="204" mass="23835">MKKKDMHAYTYAYESIRDQILNGDFEPHVKLTEEMLAEKLGISRTPIRSAIAKLEQEGLIRNKRIFIPTENDMRHIFQVRMLIEGFAAKYCSSSITEDALNRLKECVEIGFNGTIEDIMQANHAFHQIIVQETKNPMMIDIIDKMQSIIYLFRKTVVWQKRPHLIDEHANIVNAIEDKNGQLAQDLMVEHLKKDLEFSISRIKY</sequence>
<proteinExistence type="predicted"/>
<dbReference type="CDD" id="cd07377">
    <property type="entry name" value="WHTH_GntR"/>
    <property type="match status" value="1"/>
</dbReference>
<dbReference type="PRINTS" id="PR00035">
    <property type="entry name" value="HTHGNTR"/>
</dbReference>
<dbReference type="InterPro" id="IPR000524">
    <property type="entry name" value="Tscrpt_reg_HTH_GntR"/>
</dbReference>
<dbReference type="Gene3D" id="1.20.120.530">
    <property type="entry name" value="GntR ligand-binding domain-like"/>
    <property type="match status" value="1"/>
</dbReference>
<keyword evidence="3" id="KW-0804">Transcription</keyword>
<feature type="domain" description="HTH gntR-type" evidence="4">
    <location>
        <begin position="6"/>
        <end position="76"/>
    </location>
</feature>
<dbReference type="Pfam" id="PF07729">
    <property type="entry name" value="FCD"/>
    <property type="match status" value="1"/>
</dbReference>
<dbReference type="SUPFAM" id="SSF48008">
    <property type="entry name" value="GntR ligand-binding domain-like"/>
    <property type="match status" value="1"/>
</dbReference>
<dbReference type="SMART" id="SM00345">
    <property type="entry name" value="HTH_GNTR"/>
    <property type="match status" value="1"/>
</dbReference>
<dbReference type="PRINTS" id="PR00033">
    <property type="entry name" value="HTHASNC"/>
</dbReference>
<gene>
    <name evidence="5" type="ORF">SAMN05877842_102529</name>
</gene>
<dbReference type="InterPro" id="IPR036390">
    <property type="entry name" value="WH_DNA-bd_sf"/>
</dbReference>
<evidence type="ECO:0000256" key="2">
    <source>
        <dbReference type="ARBA" id="ARBA00023125"/>
    </source>
</evidence>
<dbReference type="RefSeq" id="WP_328588591.1">
    <property type="nucleotide sequence ID" value="NZ_OBQC01000002.1"/>
</dbReference>
<dbReference type="InterPro" id="IPR000485">
    <property type="entry name" value="AsnC-type_HTH_dom"/>
</dbReference>
<reference evidence="6" key="1">
    <citation type="submission" date="2017-08" db="EMBL/GenBank/DDBJ databases">
        <authorList>
            <person name="Varghese N."/>
            <person name="Submissions S."/>
        </authorList>
    </citation>
    <scope>NUCLEOTIDE SEQUENCE [LARGE SCALE GENOMIC DNA]</scope>
    <source>
        <strain evidence="6">JC23</strain>
    </source>
</reference>
<evidence type="ECO:0000259" key="4">
    <source>
        <dbReference type="PROSITE" id="PS50949"/>
    </source>
</evidence>
<dbReference type="Pfam" id="PF00392">
    <property type="entry name" value="GntR"/>
    <property type="match status" value="1"/>
</dbReference>
<dbReference type="PANTHER" id="PTHR43537">
    <property type="entry name" value="TRANSCRIPTIONAL REGULATOR, GNTR FAMILY"/>
    <property type="match status" value="1"/>
</dbReference>
<dbReference type="GO" id="GO:0003700">
    <property type="term" value="F:DNA-binding transcription factor activity"/>
    <property type="evidence" value="ECO:0007669"/>
    <property type="project" value="InterPro"/>
</dbReference>
<dbReference type="EMBL" id="OBQC01000002">
    <property type="protein sequence ID" value="SOC36604.1"/>
    <property type="molecule type" value="Genomic_DNA"/>
</dbReference>
<keyword evidence="6" id="KW-1185">Reference proteome</keyword>
<dbReference type="Gene3D" id="1.10.10.10">
    <property type="entry name" value="Winged helix-like DNA-binding domain superfamily/Winged helix DNA-binding domain"/>
    <property type="match status" value="1"/>
</dbReference>
<keyword evidence="2" id="KW-0238">DNA-binding</keyword>
<accession>A0A285U3T0</accession>
<dbReference type="GO" id="GO:0043565">
    <property type="term" value="F:sequence-specific DNA binding"/>
    <property type="evidence" value="ECO:0007669"/>
    <property type="project" value="InterPro"/>
</dbReference>
<dbReference type="PROSITE" id="PS50949">
    <property type="entry name" value="HTH_GNTR"/>
    <property type="match status" value="1"/>
</dbReference>
<evidence type="ECO:0000313" key="6">
    <source>
        <dbReference type="Proteomes" id="UP000219252"/>
    </source>
</evidence>
<evidence type="ECO:0000313" key="5">
    <source>
        <dbReference type="EMBL" id="SOC36604.1"/>
    </source>
</evidence>
<protein>
    <submittedName>
        <fullName evidence="5">GntR family transcriptional regulator</fullName>
    </submittedName>
</protein>
<dbReference type="SMART" id="SM00895">
    <property type="entry name" value="FCD"/>
    <property type="match status" value="1"/>
</dbReference>
<dbReference type="AlphaFoldDB" id="A0A285U3T0"/>
<organism evidence="5 6">
    <name type="scientific">Ureibacillus acetophenoni</name>
    <dbReference type="NCBI Taxonomy" id="614649"/>
    <lineage>
        <taxon>Bacteria</taxon>
        <taxon>Bacillati</taxon>
        <taxon>Bacillota</taxon>
        <taxon>Bacilli</taxon>
        <taxon>Bacillales</taxon>
        <taxon>Caryophanaceae</taxon>
        <taxon>Ureibacillus</taxon>
    </lineage>
</organism>